<evidence type="ECO:0000313" key="12">
    <source>
        <dbReference type="Proteomes" id="UP001595443"/>
    </source>
</evidence>
<evidence type="ECO:0000256" key="8">
    <source>
        <dbReference type="ARBA" id="ARBA00023136"/>
    </source>
</evidence>
<protein>
    <recommendedName>
        <fullName evidence="3">Multidrug export protein MepA</fullName>
    </recommendedName>
</protein>
<feature type="transmembrane region" description="Helical" evidence="10">
    <location>
        <begin position="240"/>
        <end position="266"/>
    </location>
</feature>
<organism evidence="11 12">
    <name type="scientific">Acidimangrovimonas pyrenivorans</name>
    <dbReference type="NCBI Taxonomy" id="2030798"/>
    <lineage>
        <taxon>Bacteria</taxon>
        <taxon>Pseudomonadati</taxon>
        <taxon>Pseudomonadota</taxon>
        <taxon>Alphaproteobacteria</taxon>
        <taxon>Rhodobacterales</taxon>
        <taxon>Paracoccaceae</taxon>
        <taxon>Acidimangrovimonas</taxon>
    </lineage>
</organism>
<feature type="transmembrane region" description="Helical" evidence="10">
    <location>
        <begin position="94"/>
        <end position="116"/>
    </location>
</feature>
<keyword evidence="5" id="KW-1003">Cell membrane</keyword>
<gene>
    <name evidence="11" type="ORF">ACFOES_01870</name>
</gene>
<evidence type="ECO:0000256" key="5">
    <source>
        <dbReference type="ARBA" id="ARBA00022475"/>
    </source>
</evidence>
<feature type="transmembrane region" description="Helical" evidence="10">
    <location>
        <begin position="136"/>
        <end position="157"/>
    </location>
</feature>
<dbReference type="RefSeq" id="WP_377831454.1">
    <property type="nucleotide sequence ID" value="NZ_JBHRSK010000002.1"/>
</dbReference>
<dbReference type="Proteomes" id="UP001595443">
    <property type="component" value="Unassembled WGS sequence"/>
</dbReference>
<evidence type="ECO:0000256" key="4">
    <source>
        <dbReference type="ARBA" id="ARBA00022448"/>
    </source>
</evidence>
<dbReference type="EMBL" id="JBHRSK010000002">
    <property type="protein sequence ID" value="MFC2966829.1"/>
    <property type="molecule type" value="Genomic_DNA"/>
</dbReference>
<dbReference type="InterPro" id="IPR048279">
    <property type="entry name" value="MdtK-like"/>
</dbReference>
<evidence type="ECO:0000256" key="7">
    <source>
        <dbReference type="ARBA" id="ARBA00022989"/>
    </source>
</evidence>
<keyword evidence="4" id="KW-0813">Transport</keyword>
<keyword evidence="8 10" id="KW-0472">Membrane</keyword>
<keyword evidence="6 10" id="KW-0812">Transmembrane</keyword>
<dbReference type="Pfam" id="PF01554">
    <property type="entry name" value="MatE"/>
    <property type="match status" value="2"/>
</dbReference>
<feature type="transmembrane region" description="Helical" evidence="10">
    <location>
        <begin position="52"/>
        <end position="73"/>
    </location>
</feature>
<dbReference type="PANTHER" id="PTHR43549">
    <property type="entry name" value="MULTIDRUG RESISTANCE PROTEIN YPNP-RELATED"/>
    <property type="match status" value="1"/>
</dbReference>
<evidence type="ECO:0000256" key="9">
    <source>
        <dbReference type="ARBA" id="ARBA00023251"/>
    </source>
</evidence>
<evidence type="ECO:0000256" key="3">
    <source>
        <dbReference type="ARBA" id="ARBA00022106"/>
    </source>
</evidence>
<proteinExistence type="inferred from homology"/>
<reference evidence="12" key="1">
    <citation type="journal article" date="2019" name="Int. J. Syst. Evol. Microbiol.">
        <title>The Global Catalogue of Microorganisms (GCM) 10K type strain sequencing project: providing services to taxonomists for standard genome sequencing and annotation.</title>
        <authorList>
            <consortium name="The Broad Institute Genomics Platform"/>
            <consortium name="The Broad Institute Genome Sequencing Center for Infectious Disease"/>
            <person name="Wu L."/>
            <person name="Ma J."/>
        </authorList>
    </citation>
    <scope>NUCLEOTIDE SEQUENCE [LARGE SCALE GENOMIC DNA]</scope>
    <source>
        <strain evidence="12">KCTC 62192</strain>
    </source>
</reference>
<evidence type="ECO:0000256" key="6">
    <source>
        <dbReference type="ARBA" id="ARBA00022692"/>
    </source>
</evidence>
<keyword evidence="7 10" id="KW-1133">Transmembrane helix</keyword>
<dbReference type="PANTHER" id="PTHR43549:SF3">
    <property type="entry name" value="MULTIDRUG RESISTANCE PROTEIN YPNP-RELATED"/>
    <property type="match status" value="1"/>
</dbReference>
<feature type="transmembrane region" description="Helical" evidence="10">
    <location>
        <begin position="169"/>
        <end position="191"/>
    </location>
</feature>
<feature type="transmembrane region" description="Helical" evidence="10">
    <location>
        <begin position="320"/>
        <end position="344"/>
    </location>
</feature>
<feature type="transmembrane region" description="Helical" evidence="10">
    <location>
        <begin position="394"/>
        <end position="415"/>
    </location>
</feature>
<dbReference type="InterPro" id="IPR052031">
    <property type="entry name" value="Membrane_Transporter-Flippase"/>
</dbReference>
<keyword evidence="9" id="KW-0046">Antibiotic resistance</keyword>
<accession>A0ABV7ABZ4</accession>
<keyword evidence="12" id="KW-1185">Reference proteome</keyword>
<evidence type="ECO:0000256" key="1">
    <source>
        <dbReference type="ARBA" id="ARBA00004429"/>
    </source>
</evidence>
<comment type="similarity">
    <text evidence="2">Belongs to the multi antimicrobial extrusion (MATE) (TC 2.A.66.1) family. MepA subfamily.</text>
</comment>
<sequence>MSDPSRNHYLEGPIPALFAKTAPPIIFVMGMNGLLNVADALFLGHYVGQDALAAVTLVFPLYMLIVACATLVAGGMSSLLARHLGARRLDLAQAVFAGAHWLAVTVALALIAAYLLVGGAVVRTAAGGDAMIAGMAGTYLRILVLWAPLYFVLAVNVDALRNEGHVGMMAAMSLLVSLANIGFDYVLIAVFHHGVAGSAYGTVAAQALGLALILAFRVRGRSALHPAAVLRRATARPWRAILALGAPQSLNFIGVALGSTAILSALQMAQSPDYAVTVSAYGIATRVMTFAILPLIGLSQAMQTITGNNHGAGLARRTGASLRFALGAALVFCLAVQLCVSLFAARIGAGFVADPAVVAKVAEILPVMVALFLFAGPLRMIATHFQAIGDAPRAALLSLAKPYLFAIPLTFALALGIGAGAIWWAGPASDALLAVLTVLVLARGARRQSLRWGVLPVAAAPVEGRA</sequence>
<feature type="transmembrane region" description="Helical" evidence="10">
    <location>
        <begin position="25"/>
        <end position="46"/>
    </location>
</feature>
<name>A0ABV7ABZ4_9RHOB</name>
<dbReference type="InterPro" id="IPR002528">
    <property type="entry name" value="MATE_fam"/>
</dbReference>
<evidence type="ECO:0000313" key="11">
    <source>
        <dbReference type="EMBL" id="MFC2966829.1"/>
    </source>
</evidence>
<feature type="transmembrane region" description="Helical" evidence="10">
    <location>
        <begin position="364"/>
        <end position="382"/>
    </location>
</feature>
<dbReference type="CDD" id="cd13143">
    <property type="entry name" value="MATE_MepA_like"/>
    <property type="match status" value="1"/>
</dbReference>
<evidence type="ECO:0000256" key="2">
    <source>
        <dbReference type="ARBA" id="ARBA00008417"/>
    </source>
</evidence>
<comment type="subcellular location">
    <subcellularLocation>
        <location evidence="1">Cell inner membrane</location>
        <topology evidence="1">Multi-pass membrane protein</topology>
    </subcellularLocation>
</comment>
<feature type="transmembrane region" description="Helical" evidence="10">
    <location>
        <begin position="197"/>
        <end position="219"/>
    </location>
</feature>
<feature type="transmembrane region" description="Helical" evidence="10">
    <location>
        <begin position="278"/>
        <end position="299"/>
    </location>
</feature>
<dbReference type="PIRSF" id="PIRSF006603">
    <property type="entry name" value="DinF"/>
    <property type="match status" value="1"/>
</dbReference>
<evidence type="ECO:0000256" key="10">
    <source>
        <dbReference type="SAM" id="Phobius"/>
    </source>
</evidence>
<comment type="caution">
    <text evidence="11">The sequence shown here is derived from an EMBL/GenBank/DDBJ whole genome shotgun (WGS) entry which is preliminary data.</text>
</comment>
<dbReference type="InterPro" id="IPR045070">
    <property type="entry name" value="MATE_MepA-like"/>
</dbReference>